<reference evidence="1" key="1">
    <citation type="submission" date="2022-02" db="EMBL/GenBank/DDBJ databases">
        <title>Plant Genome Project.</title>
        <authorList>
            <person name="Zhang R.-G."/>
        </authorList>
    </citation>
    <scope>NUCLEOTIDE SEQUENCE</scope>
    <source>
        <strain evidence="1">AT1</strain>
    </source>
</reference>
<comment type="caution">
    <text evidence="1">The sequence shown here is derived from an EMBL/GenBank/DDBJ whole genome shotgun (WGS) entry which is preliminary data.</text>
</comment>
<protein>
    <submittedName>
        <fullName evidence="1">Uncharacterized protein</fullName>
    </submittedName>
</protein>
<dbReference type="Proteomes" id="UP001062846">
    <property type="component" value="Chromosome 2"/>
</dbReference>
<evidence type="ECO:0000313" key="1">
    <source>
        <dbReference type="EMBL" id="KAI8566488.1"/>
    </source>
</evidence>
<name>A0ACC0PNV7_RHOML</name>
<dbReference type="EMBL" id="CM046389">
    <property type="protein sequence ID" value="KAI8566488.1"/>
    <property type="molecule type" value="Genomic_DNA"/>
</dbReference>
<accession>A0ACC0PNV7</accession>
<proteinExistence type="predicted"/>
<keyword evidence="2" id="KW-1185">Reference proteome</keyword>
<gene>
    <name evidence="1" type="ORF">RHMOL_Rhmol02G0045100</name>
</gene>
<evidence type="ECO:0000313" key="2">
    <source>
        <dbReference type="Proteomes" id="UP001062846"/>
    </source>
</evidence>
<sequence length="1130" mass="126694">MCVRALLHNGLSDTSIDEYTPPPPSGVTIDTTPTPSIQTSDFAEDVEDGQPKRSGKKFPNAISIHTSHAFAATCVITICKVKRDIGQQWKKLSNEDRQKYKHLAKLAKEDLAKEKGLLPEKFKKRKLQNRISLKSIVGIVQKLSKDQRLAVELIGLGGLLHLRCTVLNHPLCNWLVKNFDPKSRSLNVHGRTFVLTVGHVHECLGINAEGKVIDLEVNMSDEFSQLCENIEMTKGVVQLKELREYLEGTEEVGDVFKRKFALYMLGCFLCPTTKAGVTRSFMNGVSDVVAMGSQNWANLTLDFLCKGIQEQRDKHLVQPNGCLFLLVVFYFDRVSRSPTVTSYVRKFPSLVNWGDIEIKYILHEFDNIGGYDSEGVVVNFTLDEGTKVDGNTSAKEADVSQISCGDVSVMTSTLITVASLLLCQNMILAKHFGSEMLADLHAQTAQEMDLTHGLEGASSHLVTQLTGLHTCRTSSLNEFETHAHMLKRAKGVETNPTQPSHLASEMLSKPQQQEQPPPQIAQQMDLNQSVILQIASSPLSTGVHTCETSTPKELKTPDYVLNKSKAVYDMPTSCFDQYNMVTEMDMDEDEDVVSPLLGSGLKSVGGSSRGTDTGKRKIQHDIDNVVSSPSPVSVFKSQAGLSRGRKKKLAFGKPVISFCDEPARLREHAELKKSQFQRSPFTKDGLNKRNPPKNKNQAKTESKNIADQHKIVENIDINVPTVFSRSLWKIQVFEVCWCYAGVESIKQGFNSFPILLVQCSMKDAYVHLKMFGIERFFATRYDLCSLKPKAWILDTKQILSNPNLNDSDLMKLCDSYFGHANFTADLSSCSMMEVLHRALRLHYGDLYKADVSKFNIANVERQPLQHDTDGYDCRLFIIKFMQWFNYPSGVHRMDDTERPRLLMDLLVNPNNREGDTVVRKFDEWKAKKGQTGFVYAGGKKKQQWQYRDLLQHASGVGSGAAWRKPKHKAQHLALTVYLTSDLAHEAEGGQMSSSSTNYRGDDQEKPQGPLYDPTTPNCFCGMWATLRIARPNSKHKGSLYYSCLKTGMERCKYFKWCLPISGQSHALGFADRYDDGFHGDAEVSTNNGPHVVALKTKVDLLEQRIRFMKNIINGLLWCVFGAIVIIFFKG</sequence>
<organism evidence="1 2">
    <name type="scientific">Rhododendron molle</name>
    <name type="common">Chinese azalea</name>
    <name type="synonym">Azalea mollis</name>
    <dbReference type="NCBI Taxonomy" id="49168"/>
    <lineage>
        <taxon>Eukaryota</taxon>
        <taxon>Viridiplantae</taxon>
        <taxon>Streptophyta</taxon>
        <taxon>Embryophyta</taxon>
        <taxon>Tracheophyta</taxon>
        <taxon>Spermatophyta</taxon>
        <taxon>Magnoliopsida</taxon>
        <taxon>eudicotyledons</taxon>
        <taxon>Gunneridae</taxon>
        <taxon>Pentapetalae</taxon>
        <taxon>asterids</taxon>
        <taxon>Ericales</taxon>
        <taxon>Ericaceae</taxon>
        <taxon>Ericoideae</taxon>
        <taxon>Rhodoreae</taxon>
        <taxon>Rhododendron</taxon>
    </lineage>
</organism>